<evidence type="ECO:0008006" key="2">
    <source>
        <dbReference type="Google" id="ProtNLM"/>
    </source>
</evidence>
<name>A0A3B5B9X7_9TELE</name>
<dbReference type="Gene3D" id="3.30.420.10">
    <property type="entry name" value="Ribonuclease H-like superfamily/Ribonuclease H"/>
    <property type="match status" value="1"/>
</dbReference>
<dbReference type="Ensembl" id="ENSSPAT00000030189.1">
    <property type="protein sequence ID" value="ENSSPAP00000029706.1"/>
    <property type="gene ID" value="ENSSPAG00000022352.1"/>
</dbReference>
<organism evidence="1">
    <name type="scientific">Stegastes partitus</name>
    <name type="common">bicolor damselfish</name>
    <dbReference type="NCBI Taxonomy" id="144197"/>
    <lineage>
        <taxon>Eukaryota</taxon>
        <taxon>Metazoa</taxon>
        <taxon>Chordata</taxon>
        <taxon>Craniata</taxon>
        <taxon>Vertebrata</taxon>
        <taxon>Euteleostomi</taxon>
        <taxon>Actinopterygii</taxon>
        <taxon>Neopterygii</taxon>
        <taxon>Teleostei</taxon>
        <taxon>Neoteleostei</taxon>
        <taxon>Acanthomorphata</taxon>
        <taxon>Ovalentaria</taxon>
        <taxon>Pomacentridae</taxon>
        <taxon>Stegastes</taxon>
    </lineage>
</organism>
<dbReference type="GO" id="GO:0003676">
    <property type="term" value="F:nucleic acid binding"/>
    <property type="evidence" value="ECO:0007669"/>
    <property type="project" value="InterPro"/>
</dbReference>
<reference evidence="1" key="1">
    <citation type="submission" date="2023-09" db="UniProtKB">
        <authorList>
            <consortium name="Ensembl"/>
        </authorList>
    </citation>
    <scope>IDENTIFICATION</scope>
</reference>
<protein>
    <recommendedName>
        <fullName evidence="2">Tc1-like transposase DDE domain-containing protein</fullName>
    </recommendedName>
</protein>
<accession>A0A3B5B9X7</accession>
<dbReference type="InterPro" id="IPR036397">
    <property type="entry name" value="RNaseH_sf"/>
</dbReference>
<evidence type="ECO:0000313" key="1">
    <source>
        <dbReference type="Ensembl" id="ENSSPAP00000029706.1"/>
    </source>
</evidence>
<proteinExistence type="predicted"/>
<dbReference type="STRING" id="144197.ENSSPAP00000029706"/>
<dbReference type="AlphaFoldDB" id="A0A3B5B9X7"/>
<dbReference type="GeneTree" id="ENSGT00940000175405"/>
<sequence>MMDTVLLLYHFCSLLESVGRTTRCSWLLLHDNTPAHNALSILQFLAEKNIAVLEQPPYSPHLALWNVFLLPKLKEESKAEFMVSA</sequence>